<evidence type="ECO:0000313" key="4">
    <source>
        <dbReference type="Proteomes" id="UP001176961"/>
    </source>
</evidence>
<accession>A0AA36M832</accession>
<keyword evidence="1" id="KW-0175">Coiled coil</keyword>
<keyword evidence="4" id="KW-1185">Reference proteome</keyword>
<comment type="caution">
    <text evidence="3">The sequence shown here is derived from an EMBL/GenBank/DDBJ whole genome shotgun (WGS) entry which is preliminary data.</text>
</comment>
<dbReference type="EMBL" id="CATQJL010000305">
    <property type="protein sequence ID" value="CAJ0602809.1"/>
    <property type="molecule type" value="Genomic_DNA"/>
</dbReference>
<sequence length="201" mass="22565">MSLIFHKTHISSSSTALASVLKTYEEYRDKIQYPENDKELFDRATDNIALLSGGITRVTVAVETLQAKVDKMEEQFNNTKKTDQKEMLLDIQEIEKDTQVFKLLAEAETFTHILEAQLTDARMNLAKAQRRQKSCSASSTQEGSAQSLAESNSARTEDNPNTEPTRISKTDSTQSYVYAELWQWPGFETLTAATGIKNLSS</sequence>
<feature type="coiled-coil region" evidence="1">
    <location>
        <begin position="55"/>
        <end position="82"/>
    </location>
</feature>
<feature type="region of interest" description="Disordered" evidence="2">
    <location>
        <begin position="132"/>
        <end position="171"/>
    </location>
</feature>
<dbReference type="AlphaFoldDB" id="A0AA36M832"/>
<dbReference type="Proteomes" id="UP001176961">
    <property type="component" value="Unassembled WGS sequence"/>
</dbReference>
<protein>
    <submittedName>
        <fullName evidence="3">Uncharacterized protein</fullName>
    </submittedName>
</protein>
<reference evidence="3" key="1">
    <citation type="submission" date="2023-07" db="EMBL/GenBank/DDBJ databases">
        <authorList>
            <consortium name="CYATHOMIX"/>
        </authorList>
    </citation>
    <scope>NUCLEOTIDE SEQUENCE</scope>
    <source>
        <strain evidence="3">N/A</strain>
    </source>
</reference>
<gene>
    <name evidence="3" type="ORF">CYNAS_LOCUS14792</name>
</gene>
<feature type="compositionally biased region" description="Polar residues" evidence="2">
    <location>
        <begin position="134"/>
        <end position="171"/>
    </location>
</feature>
<evidence type="ECO:0000313" key="3">
    <source>
        <dbReference type="EMBL" id="CAJ0602809.1"/>
    </source>
</evidence>
<proteinExistence type="predicted"/>
<name>A0AA36M832_CYLNA</name>
<evidence type="ECO:0000256" key="1">
    <source>
        <dbReference type="SAM" id="Coils"/>
    </source>
</evidence>
<evidence type="ECO:0000256" key="2">
    <source>
        <dbReference type="SAM" id="MobiDB-lite"/>
    </source>
</evidence>
<organism evidence="3 4">
    <name type="scientific">Cylicocyclus nassatus</name>
    <name type="common">Nematode worm</name>
    <dbReference type="NCBI Taxonomy" id="53992"/>
    <lineage>
        <taxon>Eukaryota</taxon>
        <taxon>Metazoa</taxon>
        <taxon>Ecdysozoa</taxon>
        <taxon>Nematoda</taxon>
        <taxon>Chromadorea</taxon>
        <taxon>Rhabditida</taxon>
        <taxon>Rhabditina</taxon>
        <taxon>Rhabditomorpha</taxon>
        <taxon>Strongyloidea</taxon>
        <taxon>Strongylidae</taxon>
        <taxon>Cylicocyclus</taxon>
    </lineage>
</organism>